<reference evidence="5" key="1">
    <citation type="submission" date="2016-09" db="EMBL/GenBank/DDBJ databases">
        <authorList>
            <person name="Capua I."/>
            <person name="De Benedictis P."/>
            <person name="Joannis T."/>
            <person name="Lombin L.H."/>
            <person name="Cattoli G."/>
        </authorList>
    </citation>
    <scope>NUCLEOTIDE SEQUENCE</scope>
    <source>
        <strain evidence="5">B9</strain>
    </source>
</reference>
<dbReference type="AlphaFoldDB" id="A0A1K0ISR8"/>
<dbReference type="Gene3D" id="1.10.10.10">
    <property type="entry name" value="Winged helix-like DNA-binding domain superfamily/Winged helix DNA-binding domain"/>
    <property type="match status" value="1"/>
</dbReference>
<protein>
    <submittedName>
        <fullName evidence="5">Transcriptional regulator GntR family</fullName>
    </submittedName>
</protein>
<dbReference type="PANTHER" id="PTHR43537:SF53">
    <property type="entry name" value="HTH-TYPE TRANSCRIPTIONAL REPRESSOR NANR"/>
    <property type="match status" value="1"/>
</dbReference>
<dbReference type="RefSeq" id="WP_340530981.1">
    <property type="nucleotide sequence ID" value="NZ_FMSH01000541.1"/>
</dbReference>
<gene>
    <name evidence="5" type="ORF">CNECB9_900007</name>
</gene>
<feature type="domain" description="HTH gntR-type" evidence="4">
    <location>
        <begin position="8"/>
        <end position="75"/>
    </location>
</feature>
<dbReference type="Gene3D" id="1.20.120.530">
    <property type="entry name" value="GntR ligand-binding domain-like"/>
    <property type="match status" value="1"/>
</dbReference>
<dbReference type="InterPro" id="IPR036390">
    <property type="entry name" value="WH_DNA-bd_sf"/>
</dbReference>
<accession>A0A1K0ISR8</accession>
<dbReference type="SMART" id="SM00345">
    <property type="entry name" value="HTH_GNTR"/>
    <property type="match status" value="1"/>
</dbReference>
<dbReference type="GO" id="GO:0003700">
    <property type="term" value="F:DNA-binding transcription factor activity"/>
    <property type="evidence" value="ECO:0007669"/>
    <property type="project" value="InterPro"/>
</dbReference>
<dbReference type="PROSITE" id="PS50949">
    <property type="entry name" value="HTH_GNTR"/>
    <property type="match status" value="1"/>
</dbReference>
<evidence type="ECO:0000313" key="5">
    <source>
        <dbReference type="EMBL" id="SCV01994.1"/>
    </source>
</evidence>
<keyword evidence="2" id="KW-0238">DNA-binding</keyword>
<proteinExistence type="predicted"/>
<dbReference type="InterPro" id="IPR008920">
    <property type="entry name" value="TF_FadR/GntR_C"/>
</dbReference>
<organism evidence="5">
    <name type="scientific">Cupriavidus necator</name>
    <name type="common">Alcaligenes eutrophus</name>
    <name type="synonym">Ralstonia eutropha</name>
    <dbReference type="NCBI Taxonomy" id="106590"/>
    <lineage>
        <taxon>Bacteria</taxon>
        <taxon>Pseudomonadati</taxon>
        <taxon>Pseudomonadota</taxon>
        <taxon>Betaproteobacteria</taxon>
        <taxon>Burkholderiales</taxon>
        <taxon>Burkholderiaceae</taxon>
        <taxon>Cupriavidus</taxon>
    </lineage>
</organism>
<dbReference type="PANTHER" id="PTHR43537">
    <property type="entry name" value="TRANSCRIPTIONAL REGULATOR, GNTR FAMILY"/>
    <property type="match status" value="1"/>
</dbReference>
<evidence type="ECO:0000259" key="4">
    <source>
        <dbReference type="PROSITE" id="PS50949"/>
    </source>
</evidence>
<keyword evidence="1" id="KW-0805">Transcription regulation</keyword>
<evidence type="ECO:0000256" key="3">
    <source>
        <dbReference type="ARBA" id="ARBA00023163"/>
    </source>
</evidence>
<evidence type="ECO:0000256" key="1">
    <source>
        <dbReference type="ARBA" id="ARBA00023015"/>
    </source>
</evidence>
<dbReference type="Pfam" id="PF00392">
    <property type="entry name" value="GntR"/>
    <property type="match status" value="1"/>
</dbReference>
<dbReference type="InterPro" id="IPR000524">
    <property type="entry name" value="Tscrpt_reg_HTH_GntR"/>
</dbReference>
<name>A0A1K0ISR8_CUPNE</name>
<sequence>MPEHIDPDMTAEAIAEDIVAAIVSHRLPPGTKLREEALASVYRVSRTKVRAALLMLSKDKVIQIVPDKGAFVAKPSAEEAREVFAVRRILEAALAREFVVKATPADYKRIDRHLAAERKALAGNDAQVRTRLLGDFHIVLAEVVGNGVLTEMMRELSTRSAVITMLYQSRRDAACSSDEHREFIEAARAGDVERAVALMVDHLGHVEGALHFEETAPVSRGKDLVTALLA</sequence>
<dbReference type="InterPro" id="IPR036388">
    <property type="entry name" value="WH-like_DNA-bd_sf"/>
</dbReference>
<keyword evidence="3" id="KW-0804">Transcription</keyword>
<dbReference type="SMART" id="SM00895">
    <property type="entry name" value="FCD"/>
    <property type="match status" value="1"/>
</dbReference>
<dbReference type="SUPFAM" id="SSF46785">
    <property type="entry name" value="Winged helix' DNA-binding domain"/>
    <property type="match status" value="1"/>
</dbReference>
<dbReference type="Pfam" id="PF07729">
    <property type="entry name" value="FCD"/>
    <property type="match status" value="1"/>
</dbReference>
<dbReference type="InterPro" id="IPR011711">
    <property type="entry name" value="GntR_C"/>
</dbReference>
<dbReference type="EMBL" id="FMSH01000541">
    <property type="protein sequence ID" value="SCV01994.1"/>
    <property type="molecule type" value="Genomic_DNA"/>
</dbReference>
<evidence type="ECO:0000256" key="2">
    <source>
        <dbReference type="ARBA" id="ARBA00023125"/>
    </source>
</evidence>
<dbReference type="GO" id="GO:0003677">
    <property type="term" value="F:DNA binding"/>
    <property type="evidence" value="ECO:0007669"/>
    <property type="project" value="UniProtKB-KW"/>
</dbReference>
<dbReference type="SUPFAM" id="SSF48008">
    <property type="entry name" value="GntR ligand-binding domain-like"/>
    <property type="match status" value="1"/>
</dbReference>